<evidence type="ECO:0000256" key="2">
    <source>
        <dbReference type="ARBA" id="ARBA00034247"/>
    </source>
</evidence>
<organism evidence="5 6">
    <name type="scientific">Methylobrevis albus</name>
    <dbReference type="NCBI Taxonomy" id="2793297"/>
    <lineage>
        <taxon>Bacteria</taxon>
        <taxon>Pseudomonadati</taxon>
        <taxon>Pseudomonadota</taxon>
        <taxon>Alphaproteobacteria</taxon>
        <taxon>Hyphomicrobiales</taxon>
        <taxon>Pleomorphomonadaceae</taxon>
        <taxon>Methylobrevis</taxon>
    </lineage>
</organism>
<dbReference type="Pfam" id="PF00672">
    <property type="entry name" value="HAMP"/>
    <property type="match status" value="1"/>
</dbReference>
<dbReference type="Gene3D" id="6.10.340.10">
    <property type="match status" value="1"/>
</dbReference>
<evidence type="ECO:0000259" key="3">
    <source>
        <dbReference type="PROSITE" id="PS50885"/>
    </source>
</evidence>
<dbReference type="SMART" id="SM00267">
    <property type="entry name" value="GGDEF"/>
    <property type="match status" value="1"/>
</dbReference>
<dbReference type="AlphaFoldDB" id="A0A931MZY9"/>
<accession>A0A931MZY9</accession>
<dbReference type="Gene3D" id="3.30.450.20">
    <property type="entry name" value="PAS domain"/>
    <property type="match status" value="1"/>
</dbReference>
<sequence length="514" mass="54592">MRLTSFRTRLFAWALVALLPLFVLRTVEIGEIRQERLAEARAEIDAAAVRGAARYAQVLSEAYALLDVIRHIPALRTASAGPCSEMLAPIQRSRPWIDSLRVTDGAGIIICASGRDGVGVSVSDRPYFKAAMTTGRFGISDVLMSRLSHRPAIIAALPVLDPARPARVYSAAIDIKWLDGMAGDLARSVSGEAFLVDGSNKVAARQTRFGEPIKPQIAGQSNLPKFGPDLIVARATVGQSAYSVVISVPKRSVLADVEAATTAAYRDLGLTLLAVLLVAFAGGEFGFVRPIRALAGVAGEIAEGKFGVRADESRGTDEMRLLAASFNSMVERLENQAVLDPLTGLANRRRFDGHLANLWRRRGVGSVGLALIDVDHFKAYNDLFGHPAGDACLKALAKVIGAAAREPADLAARIGGEEFAVVMTAVSADDLINRAENLRRAIRALAITHAGAAGPVVTVSIGTALAYPGRMEPDEYPQVVDLADHALYRAKDAGRDRIAFGGATGYDPPRSGAA</sequence>
<dbReference type="GO" id="GO:0043709">
    <property type="term" value="P:cell adhesion involved in single-species biofilm formation"/>
    <property type="evidence" value="ECO:0007669"/>
    <property type="project" value="TreeGrafter"/>
</dbReference>
<dbReference type="SMART" id="SM00304">
    <property type="entry name" value="HAMP"/>
    <property type="match status" value="1"/>
</dbReference>
<feature type="domain" description="GGDEF" evidence="4">
    <location>
        <begin position="365"/>
        <end position="503"/>
    </location>
</feature>
<dbReference type="PROSITE" id="PS50887">
    <property type="entry name" value="GGDEF"/>
    <property type="match status" value="1"/>
</dbReference>
<dbReference type="CDD" id="cd12914">
    <property type="entry name" value="PDC1_DGC_like"/>
    <property type="match status" value="1"/>
</dbReference>
<dbReference type="EMBL" id="JADZLT010000050">
    <property type="protein sequence ID" value="MBH0238614.1"/>
    <property type="molecule type" value="Genomic_DNA"/>
</dbReference>
<dbReference type="FunFam" id="3.30.70.270:FF:000001">
    <property type="entry name" value="Diguanylate cyclase domain protein"/>
    <property type="match status" value="1"/>
</dbReference>
<name>A0A931MZY9_9HYPH</name>
<feature type="domain" description="HAMP" evidence="3">
    <location>
        <begin position="285"/>
        <end position="338"/>
    </location>
</feature>
<dbReference type="EC" id="2.7.7.65" evidence="1"/>
<dbReference type="CDD" id="cd06225">
    <property type="entry name" value="HAMP"/>
    <property type="match status" value="1"/>
</dbReference>
<evidence type="ECO:0000313" key="5">
    <source>
        <dbReference type="EMBL" id="MBH0238614.1"/>
    </source>
</evidence>
<dbReference type="PANTHER" id="PTHR45138">
    <property type="entry name" value="REGULATORY COMPONENTS OF SENSORY TRANSDUCTION SYSTEM"/>
    <property type="match status" value="1"/>
</dbReference>
<dbReference type="InterPro" id="IPR029151">
    <property type="entry name" value="Sensor-like_sf"/>
</dbReference>
<dbReference type="Proteomes" id="UP000631694">
    <property type="component" value="Unassembled WGS sequence"/>
</dbReference>
<dbReference type="PROSITE" id="PS50885">
    <property type="entry name" value="HAMP"/>
    <property type="match status" value="1"/>
</dbReference>
<dbReference type="GO" id="GO:1902201">
    <property type="term" value="P:negative regulation of bacterial-type flagellum-dependent cell motility"/>
    <property type="evidence" value="ECO:0007669"/>
    <property type="project" value="TreeGrafter"/>
</dbReference>
<dbReference type="RefSeq" id="WP_197311675.1">
    <property type="nucleotide sequence ID" value="NZ_JADZLT010000050.1"/>
</dbReference>
<dbReference type="SUPFAM" id="SSF103190">
    <property type="entry name" value="Sensory domain-like"/>
    <property type="match status" value="1"/>
</dbReference>
<dbReference type="SUPFAM" id="SSF55073">
    <property type="entry name" value="Nucleotide cyclase"/>
    <property type="match status" value="1"/>
</dbReference>
<evidence type="ECO:0000256" key="1">
    <source>
        <dbReference type="ARBA" id="ARBA00012528"/>
    </source>
</evidence>
<dbReference type="InterPro" id="IPR050469">
    <property type="entry name" value="Diguanylate_Cyclase"/>
</dbReference>
<dbReference type="GO" id="GO:0007165">
    <property type="term" value="P:signal transduction"/>
    <property type="evidence" value="ECO:0007669"/>
    <property type="project" value="InterPro"/>
</dbReference>
<dbReference type="InterPro" id="IPR003660">
    <property type="entry name" value="HAMP_dom"/>
</dbReference>
<gene>
    <name evidence="5" type="ORF">I5731_12330</name>
</gene>
<dbReference type="GO" id="GO:0005886">
    <property type="term" value="C:plasma membrane"/>
    <property type="evidence" value="ECO:0007669"/>
    <property type="project" value="TreeGrafter"/>
</dbReference>
<comment type="caution">
    <text evidence="5">The sequence shown here is derived from an EMBL/GenBank/DDBJ whole genome shotgun (WGS) entry which is preliminary data.</text>
</comment>
<dbReference type="Pfam" id="PF00990">
    <property type="entry name" value="GGDEF"/>
    <property type="match status" value="1"/>
</dbReference>
<dbReference type="CDD" id="cd01949">
    <property type="entry name" value="GGDEF"/>
    <property type="match status" value="1"/>
</dbReference>
<dbReference type="PANTHER" id="PTHR45138:SF9">
    <property type="entry name" value="DIGUANYLATE CYCLASE DGCM-RELATED"/>
    <property type="match status" value="1"/>
</dbReference>
<evidence type="ECO:0000259" key="4">
    <source>
        <dbReference type="PROSITE" id="PS50887"/>
    </source>
</evidence>
<comment type="catalytic activity">
    <reaction evidence="2">
        <text>2 GTP = 3',3'-c-di-GMP + 2 diphosphate</text>
        <dbReference type="Rhea" id="RHEA:24898"/>
        <dbReference type="ChEBI" id="CHEBI:33019"/>
        <dbReference type="ChEBI" id="CHEBI:37565"/>
        <dbReference type="ChEBI" id="CHEBI:58805"/>
        <dbReference type="EC" id="2.7.7.65"/>
    </reaction>
</comment>
<reference evidence="5" key="1">
    <citation type="submission" date="2020-12" db="EMBL/GenBank/DDBJ databases">
        <title>Methylobrevis albus sp. nov., isolated from fresh water lack sediment.</title>
        <authorList>
            <person name="Zou Q."/>
        </authorList>
    </citation>
    <scope>NUCLEOTIDE SEQUENCE</scope>
    <source>
        <strain evidence="5">L22</strain>
    </source>
</reference>
<dbReference type="NCBIfam" id="TIGR00254">
    <property type="entry name" value="GGDEF"/>
    <property type="match status" value="1"/>
</dbReference>
<dbReference type="SUPFAM" id="SSF158472">
    <property type="entry name" value="HAMP domain-like"/>
    <property type="match status" value="1"/>
</dbReference>
<dbReference type="GO" id="GO:0052621">
    <property type="term" value="F:diguanylate cyclase activity"/>
    <property type="evidence" value="ECO:0007669"/>
    <property type="project" value="UniProtKB-EC"/>
</dbReference>
<dbReference type="Gene3D" id="3.30.70.270">
    <property type="match status" value="1"/>
</dbReference>
<keyword evidence="6" id="KW-1185">Reference proteome</keyword>
<dbReference type="InterPro" id="IPR043128">
    <property type="entry name" value="Rev_trsase/Diguanyl_cyclase"/>
</dbReference>
<protein>
    <recommendedName>
        <fullName evidence="1">diguanylate cyclase</fullName>
        <ecNumber evidence="1">2.7.7.65</ecNumber>
    </recommendedName>
</protein>
<proteinExistence type="predicted"/>
<dbReference type="InterPro" id="IPR000160">
    <property type="entry name" value="GGDEF_dom"/>
</dbReference>
<evidence type="ECO:0000313" key="6">
    <source>
        <dbReference type="Proteomes" id="UP000631694"/>
    </source>
</evidence>
<dbReference type="InterPro" id="IPR029787">
    <property type="entry name" value="Nucleotide_cyclase"/>
</dbReference>